<dbReference type="PANTHER" id="PTHR38596">
    <property type="entry name" value="UPF0114 PROTEIN YQHA"/>
    <property type="match status" value="1"/>
</dbReference>
<sequence>MENFIENIIYNMRWLLTIIYLGLSISLISLIIKFFQISIYLIINSLNISENELILLLLSLIDITLIGGLLIMIALSSYENFISKININKKKNKLYWLGKLDSSSLKNKVSSSIVAISSIHLLSIFMEIKIICNIKILLYIIIHITFLFSFFILSYLDKKLK</sequence>
<dbReference type="PANTHER" id="PTHR38596:SF1">
    <property type="entry name" value="UPF0114 PROTEIN YQHA"/>
    <property type="match status" value="1"/>
</dbReference>
<name>A0A3S9J7G6_9ENTR</name>
<feature type="transmembrane region" description="Helical" evidence="7">
    <location>
        <begin position="53"/>
        <end position="75"/>
    </location>
</feature>
<feature type="transmembrane region" description="Helical" evidence="7">
    <location>
        <begin position="12"/>
        <end position="32"/>
    </location>
</feature>
<keyword evidence="9" id="KW-1185">Reference proteome</keyword>
<proteinExistence type="inferred from homology"/>
<evidence type="ECO:0000313" key="8">
    <source>
        <dbReference type="EMBL" id="AZP36182.1"/>
    </source>
</evidence>
<protein>
    <recommendedName>
        <fullName evidence="7">UPF0114 protein C3B56_00058</fullName>
    </recommendedName>
</protein>
<evidence type="ECO:0000313" key="9">
    <source>
        <dbReference type="Proteomes" id="UP000274458"/>
    </source>
</evidence>
<dbReference type="RefSeq" id="WP_126071450.1">
    <property type="nucleotide sequence ID" value="NZ_CP026513.1"/>
</dbReference>
<keyword evidence="5 7" id="KW-1133">Transmembrane helix</keyword>
<evidence type="ECO:0000256" key="5">
    <source>
        <dbReference type="ARBA" id="ARBA00022989"/>
    </source>
</evidence>
<dbReference type="GO" id="GO:0005886">
    <property type="term" value="C:plasma membrane"/>
    <property type="evidence" value="ECO:0007669"/>
    <property type="project" value="UniProtKB-SubCell"/>
</dbReference>
<evidence type="ECO:0000256" key="3">
    <source>
        <dbReference type="ARBA" id="ARBA00022475"/>
    </source>
</evidence>
<keyword evidence="6 7" id="KW-0472">Membrane</keyword>
<evidence type="ECO:0000256" key="7">
    <source>
        <dbReference type="HAMAP-Rule" id="MF_00143"/>
    </source>
</evidence>
<dbReference type="InterPro" id="IPR005134">
    <property type="entry name" value="UPF0114"/>
</dbReference>
<dbReference type="Pfam" id="PF03350">
    <property type="entry name" value="UPF0114"/>
    <property type="match status" value="1"/>
</dbReference>
<comment type="similarity">
    <text evidence="2 7">Belongs to the UPF0114 family.</text>
</comment>
<evidence type="ECO:0000256" key="1">
    <source>
        <dbReference type="ARBA" id="ARBA00004651"/>
    </source>
</evidence>
<evidence type="ECO:0000256" key="4">
    <source>
        <dbReference type="ARBA" id="ARBA00022692"/>
    </source>
</evidence>
<evidence type="ECO:0000256" key="6">
    <source>
        <dbReference type="ARBA" id="ARBA00023136"/>
    </source>
</evidence>
<dbReference type="NCBIfam" id="TIGR00645">
    <property type="entry name" value="HI0507"/>
    <property type="match status" value="1"/>
</dbReference>
<dbReference type="InterPro" id="IPR020761">
    <property type="entry name" value="UPF0114_bac"/>
</dbReference>
<dbReference type="Proteomes" id="UP000274458">
    <property type="component" value="Chromosome"/>
</dbReference>
<reference evidence="8 9" key="1">
    <citation type="journal article" date="2018" name="Genome Biol. Evol.">
        <title>Partnering With a Pest: Genomes of Hemlock Woolly Adelgid Symbionts Reveal Atypical Nutritional Provisioning Patterns in Dual-Obligate Bacteria.</title>
        <authorList>
            <person name="Weglarz K.M."/>
            <person name="Havill N.P."/>
            <person name="Burke G.R."/>
            <person name="von Dohlen C.D."/>
        </authorList>
    </citation>
    <scope>NUCLEOTIDE SEQUENCE [LARGE SCALE GENOMIC DNA]</scope>
    <source>
        <strain evidence="8">ENA</strain>
    </source>
</reference>
<dbReference type="EMBL" id="CP026513">
    <property type="protein sequence ID" value="AZP36182.1"/>
    <property type="molecule type" value="Genomic_DNA"/>
</dbReference>
<keyword evidence="3 7" id="KW-1003">Cell membrane</keyword>
<gene>
    <name evidence="8" type="ORF">C3B56_00058</name>
</gene>
<dbReference type="AlphaFoldDB" id="A0A3S9J7G6"/>
<keyword evidence="4 7" id="KW-0812">Transmembrane</keyword>
<accession>A0A3S9J7G6</accession>
<dbReference type="KEGG" id="aade:C3B56_00058"/>
<comment type="subcellular location">
    <subcellularLocation>
        <location evidence="1 7">Cell membrane</location>
        <topology evidence="1 7">Multi-pass membrane protein</topology>
    </subcellularLocation>
</comment>
<dbReference type="HAMAP" id="MF_00143">
    <property type="entry name" value="UPF0114"/>
    <property type="match status" value="1"/>
</dbReference>
<organism evidence="8 9">
    <name type="scientific">Candidatus Annandia adelgestsuga</name>
    <dbReference type="NCBI Taxonomy" id="1302411"/>
    <lineage>
        <taxon>Bacteria</taxon>
        <taxon>Pseudomonadati</taxon>
        <taxon>Pseudomonadota</taxon>
        <taxon>Gammaproteobacteria</taxon>
        <taxon>Enterobacterales</taxon>
        <taxon>Enterobacteriaceae</taxon>
        <taxon>Candidatus Annandia</taxon>
    </lineage>
</organism>
<feature type="transmembrane region" description="Helical" evidence="7">
    <location>
        <begin position="137"/>
        <end position="156"/>
    </location>
</feature>
<evidence type="ECO:0000256" key="2">
    <source>
        <dbReference type="ARBA" id="ARBA00005774"/>
    </source>
</evidence>